<dbReference type="Proteomes" id="UP000072421">
    <property type="component" value="Chromosome"/>
</dbReference>
<evidence type="ECO:0000259" key="1">
    <source>
        <dbReference type="Pfam" id="PF13610"/>
    </source>
</evidence>
<organism evidence="2">
    <name type="scientific">Collimonas fungivorans</name>
    <dbReference type="NCBI Taxonomy" id="158899"/>
    <lineage>
        <taxon>Bacteria</taxon>
        <taxon>Pseudomonadati</taxon>
        <taxon>Pseudomonadota</taxon>
        <taxon>Betaproteobacteria</taxon>
        <taxon>Burkholderiales</taxon>
        <taxon>Oxalobacteraceae</taxon>
        <taxon>Collimonas</taxon>
    </lineage>
</organism>
<protein>
    <submittedName>
        <fullName evidence="2">DDE domain protein</fullName>
    </submittedName>
</protein>
<sequence length="94" mass="10417">MDKPAIDALNADREVPIVVRQIKALNNSVEQDHRVVKRVIRPMLGFRSFQAAENVSAGIELMRMIRKEQSTMAGADAMSFANQFYALAGPSRAV</sequence>
<dbReference type="EMBL" id="CP013232">
    <property type="protein sequence ID" value="AMO93276.1"/>
    <property type="molecule type" value="Genomic_DNA"/>
</dbReference>
<dbReference type="AlphaFoldDB" id="A0A127P636"/>
<accession>A0A127P636</accession>
<gene>
    <name evidence="2" type="ORF">CFter6_0547</name>
</gene>
<reference evidence="2 3" key="1">
    <citation type="submission" date="2015-11" db="EMBL/GenBank/DDBJ databases">
        <title>Exploring the genomic traits of fungus-feeding bacterial genus Collimonas.</title>
        <authorList>
            <person name="Song C."/>
            <person name="Schmidt R."/>
            <person name="de Jager V."/>
            <person name="Krzyzanowska D."/>
            <person name="Jongedijk E."/>
            <person name="Cankar K."/>
            <person name="Beekwilder J."/>
            <person name="van Veen A."/>
            <person name="de Boer W."/>
            <person name="van Veen J.A."/>
            <person name="Garbeva P."/>
        </authorList>
    </citation>
    <scope>NUCLEOTIDE SEQUENCE [LARGE SCALE GENOMIC DNA]</scope>
    <source>
        <strain evidence="2 3">Ter6</strain>
    </source>
</reference>
<dbReference type="InterPro" id="IPR032874">
    <property type="entry name" value="DDE_dom"/>
</dbReference>
<dbReference type="PATRIC" id="fig|158899.10.peg.565"/>
<proteinExistence type="predicted"/>
<feature type="domain" description="DDE" evidence="1">
    <location>
        <begin position="6"/>
        <end position="69"/>
    </location>
</feature>
<name>A0A127P636_9BURK</name>
<evidence type="ECO:0000313" key="2">
    <source>
        <dbReference type="EMBL" id="AMO93276.1"/>
    </source>
</evidence>
<dbReference type="Pfam" id="PF13610">
    <property type="entry name" value="DDE_Tnp_IS240"/>
    <property type="match status" value="1"/>
</dbReference>
<evidence type="ECO:0000313" key="3">
    <source>
        <dbReference type="Proteomes" id="UP000072421"/>
    </source>
</evidence>